<gene>
    <name evidence="2" type="ORF">METZ01_LOCUS223808</name>
</gene>
<dbReference type="EMBL" id="UINC01053888">
    <property type="protein sequence ID" value="SVB70954.1"/>
    <property type="molecule type" value="Genomic_DNA"/>
</dbReference>
<dbReference type="Gene3D" id="3.10.20.440">
    <property type="entry name" value="2Fe-2S iron-sulphur cluster binding domain, sarcosine oxidase, alpha subunit, N-terminal domain"/>
    <property type="match status" value="1"/>
</dbReference>
<dbReference type="InterPro" id="IPR036188">
    <property type="entry name" value="FAD/NAD-bd_sf"/>
</dbReference>
<protein>
    <recommendedName>
        <fullName evidence="3">FAD/NAD(P)-binding domain-containing protein</fullName>
    </recommendedName>
</protein>
<dbReference type="PANTHER" id="PTHR42949:SF3">
    <property type="entry name" value="ANAEROBIC GLYCEROL-3-PHOSPHATE DEHYDROGENASE SUBUNIT B"/>
    <property type="match status" value="1"/>
</dbReference>
<evidence type="ECO:0000313" key="2">
    <source>
        <dbReference type="EMBL" id="SVB70954.1"/>
    </source>
</evidence>
<dbReference type="SUPFAM" id="SSF51905">
    <property type="entry name" value="FAD/NAD(P)-binding domain"/>
    <property type="match status" value="1"/>
</dbReference>
<evidence type="ECO:0000256" key="1">
    <source>
        <dbReference type="ARBA" id="ARBA00023002"/>
    </source>
</evidence>
<organism evidence="2">
    <name type="scientific">marine metagenome</name>
    <dbReference type="NCBI Taxonomy" id="408172"/>
    <lineage>
        <taxon>unclassified sequences</taxon>
        <taxon>metagenomes</taxon>
        <taxon>ecological metagenomes</taxon>
    </lineage>
</organism>
<keyword evidence="1" id="KW-0560">Oxidoreductase</keyword>
<dbReference type="InterPro" id="IPR042204">
    <property type="entry name" value="2Fe-2S-bd_N"/>
</dbReference>
<evidence type="ECO:0008006" key="3">
    <source>
        <dbReference type="Google" id="ProtNLM"/>
    </source>
</evidence>
<dbReference type="Pfam" id="PF13510">
    <property type="entry name" value="Fer2_4"/>
    <property type="match status" value="1"/>
</dbReference>
<dbReference type="Pfam" id="PF13450">
    <property type="entry name" value="NAD_binding_8"/>
    <property type="match status" value="1"/>
</dbReference>
<name>A0A382G8L5_9ZZZZ</name>
<feature type="non-terminal residue" evidence="2">
    <location>
        <position position="280"/>
    </location>
</feature>
<sequence>MNKKISFTFDGNKYSGFAGDTLASALIRNGVFLVGRSFKYHRPRGIIGTGSEEPNAIVQLESGEITEPNVKATEIEIYEGLNATSQNNWPSINFDFGSVNDLLSPFLPAGFYYKTFMWPPKFWKKYEYFIRRAAGLGKSPTMDDPHQYEHFHYHCDVLVVGGGISGLYAAKLLTKANLKVLVIEQQHELGGQYLNTDSFKTQELLIKELEEQNNKNNLKIIKNSTVFAYMHANYLLACQKISNKKIRQIIWKIRATKIVLATGSIERFLTFDNNDRPGIM</sequence>
<dbReference type="Gene3D" id="3.50.50.60">
    <property type="entry name" value="FAD/NAD(P)-binding domain"/>
    <property type="match status" value="1"/>
</dbReference>
<dbReference type="AlphaFoldDB" id="A0A382G8L5"/>
<dbReference type="PANTHER" id="PTHR42949">
    <property type="entry name" value="ANAEROBIC GLYCEROL-3-PHOSPHATE DEHYDROGENASE SUBUNIT B"/>
    <property type="match status" value="1"/>
</dbReference>
<proteinExistence type="predicted"/>
<accession>A0A382G8L5</accession>
<reference evidence="2" key="1">
    <citation type="submission" date="2018-05" db="EMBL/GenBank/DDBJ databases">
        <authorList>
            <person name="Lanie J.A."/>
            <person name="Ng W.-L."/>
            <person name="Kazmierczak K.M."/>
            <person name="Andrzejewski T.M."/>
            <person name="Davidsen T.M."/>
            <person name="Wayne K.J."/>
            <person name="Tettelin H."/>
            <person name="Glass J.I."/>
            <person name="Rusch D."/>
            <person name="Podicherti R."/>
            <person name="Tsui H.-C.T."/>
            <person name="Winkler M.E."/>
        </authorList>
    </citation>
    <scope>NUCLEOTIDE SEQUENCE</scope>
</reference>
<dbReference type="GO" id="GO:0016491">
    <property type="term" value="F:oxidoreductase activity"/>
    <property type="evidence" value="ECO:0007669"/>
    <property type="project" value="UniProtKB-KW"/>
</dbReference>
<dbReference type="InterPro" id="IPR051691">
    <property type="entry name" value="Metab_Enz_Cyan_OpOx_G3PDH"/>
</dbReference>